<evidence type="ECO:0000313" key="2">
    <source>
        <dbReference type="EMBL" id="MQM20764.1"/>
    </source>
</evidence>
<name>A0A843XM25_COLES</name>
<dbReference type="EMBL" id="NMUH01010157">
    <property type="protein sequence ID" value="MQM20764.1"/>
    <property type="molecule type" value="Genomic_DNA"/>
</dbReference>
<protein>
    <submittedName>
        <fullName evidence="2">Uncharacterized protein</fullName>
    </submittedName>
</protein>
<sequence>MEVQSRQRCHRRGDAVTTDQRDRRRSCSSGGARRLCFATVVRPDFPTFRPGGQCVSVTSWVSDVIVICVSTSVCVASLSRPVSPSHLRVAPDQRVTTAFCRVGRLTPVRVAGTGNPYRALFARLTPPYFLQLGARRRGSSVSDGLRKQLWRRVLLAAVRAECCVTRVVVGGCVLCQVLPTTEWVADWLVTTVRIFGSVGGDANFGGP</sequence>
<accession>A0A843XM25</accession>
<feature type="region of interest" description="Disordered" evidence="1">
    <location>
        <begin position="1"/>
        <end position="27"/>
    </location>
</feature>
<gene>
    <name evidence="2" type="ORF">Taro_053792</name>
</gene>
<organism evidence="2 3">
    <name type="scientific">Colocasia esculenta</name>
    <name type="common">Wild taro</name>
    <name type="synonym">Arum esculentum</name>
    <dbReference type="NCBI Taxonomy" id="4460"/>
    <lineage>
        <taxon>Eukaryota</taxon>
        <taxon>Viridiplantae</taxon>
        <taxon>Streptophyta</taxon>
        <taxon>Embryophyta</taxon>
        <taxon>Tracheophyta</taxon>
        <taxon>Spermatophyta</taxon>
        <taxon>Magnoliopsida</taxon>
        <taxon>Liliopsida</taxon>
        <taxon>Araceae</taxon>
        <taxon>Aroideae</taxon>
        <taxon>Colocasieae</taxon>
        <taxon>Colocasia</taxon>
    </lineage>
</organism>
<dbReference type="Proteomes" id="UP000652761">
    <property type="component" value="Unassembled WGS sequence"/>
</dbReference>
<reference evidence="2" key="1">
    <citation type="submission" date="2017-07" db="EMBL/GenBank/DDBJ databases">
        <title>Taro Niue Genome Assembly and Annotation.</title>
        <authorList>
            <person name="Atibalentja N."/>
            <person name="Keating K."/>
            <person name="Fields C.J."/>
        </authorList>
    </citation>
    <scope>NUCLEOTIDE SEQUENCE</scope>
    <source>
        <strain evidence="2">Niue_2</strain>
        <tissue evidence="2">Leaf</tissue>
    </source>
</reference>
<evidence type="ECO:0000313" key="3">
    <source>
        <dbReference type="Proteomes" id="UP000652761"/>
    </source>
</evidence>
<keyword evidence="3" id="KW-1185">Reference proteome</keyword>
<comment type="caution">
    <text evidence="2">The sequence shown here is derived from an EMBL/GenBank/DDBJ whole genome shotgun (WGS) entry which is preliminary data.</text>
</comment>
<evidence type="ECO:0000256" key="1">
    <source>
        <dbReference type="SAM" id="MobiDB-lite"/>
    </source>
</evidence>
<proteinExistence type="predicted"/>
<dbReference type="AlphaFoldDB" id="A0A843XM25"/>